<evidence type="ECO:0000256" key="1">
    <source>
        <dbReference type="SAM" id="Phobius"/>
    </source>
</evidence>
<dbReference type="Proteomes" id="UP000007703">
    <property type="component" value="Unassembled WGS sequence"/>
</dbReference>
<protein>
    <submittedName>
        <fullName evidence="2">Uncharacterized protein</fullName>
    </submittedName>
</protein>
<reference evidence="2 3" key="1">
    <citation type="journal article" date="2009" name="Nature">
        <title>Evolution of pathogenicity and sexual reproduction in eight Candida genomes.</title>
        <authorList>
            <person name="Butler G."/>
            <person name="Rasmussen M.D."/>
            <person name="Lin M.F."/>
            <person name="Santos M.A."/>
            <person name="Sakthikumar S."/>
            <person name="Munro C.A."/>
            <person name="Rheinbay E."/>
            <person name="Grabherr M."/>
            <person name="Forche A."/>
            <person name="Reedy J.L."/>
            <person name="Agrafioti I."/>
            <person name="Arnaud M.B."/>
            <person name="Bates S."/>
            <person name="Brown A.J."/>
            <person name="Brunke S."/>
            <person name="Costanzo M.C."/>
            <person name="Fitzpatrick D.A."/>
            <person name="de Groot P.W."/>
            <person name="Harris D."/>
            <person name="Hoyer L.L."/>
            <person name="Hube B."/>
            <person name="Klis F.M."/>
            <person name="Kodira C."/>
            <person name="Lennard N."/>
            <person name="Logue M.E."/>
            <person name="Martin R."/>
            <person name="Neiman A.M."/>
            <person name="Nikolaou E."/>
            <person name="Quail M.A."/>
            <person name="Quinn J."/>
            <person name="Santos M.C."/>
            <person name="Schmitzberger F.F."/>
            <person name="Sherlock G."/>
            <person name="Shah P."/>
            <person name="Silverstein K.A."/>
            <person name="Skrzypek M.S."/>
            <person name="Soll D."/>
            <person name="Staggs R."/>
            <person name="Stansfield I."/>
            <person name="Stumpf M.P."/>
            <person name="Sudbery P.E."/>
            <person name="Srikantha T."/>
            <person name="Zeng Q."/>
            <person name="Berman J."/>
            <person name="Berriman M."/>
            <person name="Heitman J."/>
            <person name="Gow N.A."/>
            <person name="Lorenz M.C."/>
            <person name="Birren B.W."/>
            <person name="Kellis M."/>
            <person name="Cuomo C.A."/>
        </authorList>
    </citation>
    <scope>NUCLEOTIDE SEQUENCE [LARGE SCALE GENOMIC DNA]</scope>
    <source>
        <strain evidence="2 3">ATCC 42720</strain>
    </source>
</reference>
<keyword evidence="1" id="KW-0812">Transmembrane</keyword>
<keyword evidence="1" id="KW-0472">Membrane</keyword>
<dbReference type="HOGENOM" id="CLU_1578351_0_0_1"/>
<dbReference type="KEGG" id="clu:CLUG_00825"/>
<name>C4XY02_CLAL4</name>
<evidence type="ECO:0000313" key="2">
    <source>
        <dbReference type="EMBL" id="EEQ36702.1"/>
    </source>
</evidence>
<evidence type="ECO:0000313" key="3">
    <source>
        <dbReference type="Proteomes" id="UP000007703"/>
    </source>
</evidence>
<proteinExistence type="predicted"/>
<dbReference type="InParanoid" id="C4XY02"/>
<dbReference type="AlphaFoldDB" id="C4XY02"/>
<keyword evidence="1" id="KW-1133">Transmembrane helix</keyword>
<gene>
    <name evidence="2" type="ORF">CLUG_00825</name>
</gene>
<accession>C4XY02</accession>
<sequence>MAMYPQDSLVTWIKSPAESSQCGFFLAFAVTALFFACWGKQVRHDILVLYTRVTSSLASISVKRKHQQKEIMTMSKINKILEMAYSHLSKHVFNSEQPFENVIRRTCGKEISLEAQSSEKCPFLQLQYLRPGPSVAQKLLFLGLGDILNPVGDDVTRSSHICFCLSHQH</sequence>
<dbReference type="VEuPathDB" id="FungiDB:CLUG_00825"/>
<dbReference type="EMBL" id="CH408076">
    <property type="protein sequence ID" value="EEQ36702.1"/>
    <property type="molecule type" value="Genomic_DNA"/>
</dbReference>
<feature type="transmembrane region" description="Helical" evidence="1">
    <location>
        <begin position="20"/>
        <end position="38"/>
    </location>
</feature>
<organism evidence="2 3">
    <name type="scientific">Clavispora lusitaniae (strain ATCC 42720)</name>
    <name type="common">Yeast</name>
    <name type="synonym">Candida lusitaniae</name>
    <dbReference type="NCBI Taxonomy" id="306902"/>
    <lineage>
        <taxon>Eukaryota</taxon>
        <taxon>Fungi</taxon>
        <taxon>Dikarya</taxon>
        <taxon>Ascomycota</taxon>
        <taxon>Saccharomycotina</taxon>
        <taxon>Pichiomycetes</taxon>
        <taxon>Metschnikowiaceae</taxon>
        <taxon>Clavispora</taxon>
    </lineage>
</organism>